<comment type="caution">
    <text evidence="3">The sequence shown here is derived from an EMBL/GenBank/DDBJ whole genome shotgun (WGS) entry which is preliminary data.</text>
</comment>
<evidence type="ECO:0000259" key="2">
    <source>
        <dbReference type="PROSITE" id="PS50195"/>
    </source>
</evidence>
<dbReference type="InterPro" id="IPR036871">
    <property type="entry name" value="PX_dom_sf"/>
</dbReference>
<dbReference type="InterPro" id="IPR001683">
    <property type="entry name" value="PX_dom"/>
</dbReference>
<evidence type="ECO:0000313" key="3">
    <source>
        <dbReference type="EMBL" id="KAG0538065.1"/>
    </source>
</evidence>
<evidence type="ECO:0000256" key="1">
    <source>
        <dbReference type="SAM" id="MobiDB-lite"/>
    </source>
</evidence>
<reference evidence="3" key="1">
    <citation type="journal article" date="2019" name="BMC Genomics">
        <title>A new reference genome for Sorghum bicolor reveals high levels of sequence similarity between sweet and grain genotypes: implications for the genetics of sugar metabolism.</title>
        <authorList>
            <person name="Cooper E.A."/>
            <person name="Brenton Z.W."/>
            <person name="Flinn B.S."/>
            <person name="Jenkins J."/>
            <person name="Shu S."/>
            <person name="Flowers D."/>
            <person name="Luo F."/>
            <person name="Wang Y."/>
            <person name="Xia P."/>
            <person name="Barry K."/>
            <person name="Daum C."/>
            <person name="Lipzen A."/>
            <person name="Yoshinaga Y."/>
            <person name="Schmutz J."/>
            <person name="Saski C."/>
            <person name="Vermerris W."/>
            <person name="Kresovich S."/>
        </authorList>
    </citation>
    <scope>NUCLEOTIDE SEQUENCE</scope>
</reference>
<dbReference type="InterPro" id="IPR052428">
    <property type="entry name" value="Autophagy_HostDef_Reg"/>
</dbReference>
<sequence length="687" mass="76238">MEPPWRSAGGAASEASSAAGSDAEDDRYCSANSALGTPSSIATLLPSSDFWDHQMDLLDDHPATAGFPKKHQLSRLQTLASVQSRQETGPPPATAGVDALARQGSSPASPYIPPRPDHNQAHEFGDNDLFDDMVQEMEQILLNSGEPHENGSFMDNRRSNARQAHHFRDGSTTASTSGTDDAYVCPVPQYSSRIDWVEVVGAKQRTGDVSFGERMVGVKEYTVYLLKVRSGEDEWEIERRYREFYALYRQLKDFFYERGLSLPTAWENVERESNKIFGNASPDVVNERSALIQDCLRSLLVSSYPFGTPTPLVIFLSPGRPGYEYSFLKTLIPRSLQRRSSDLKSKDSDCNGGPHDDSTSMGKTISLIVEDRPQKSTRQLLELQHYNCAGCHRHLDAGRTLLQELAQTIGWNKPRFCSYTGQLFCASCHTNDTAVLPARVLHHWDFSLYPISQLAKAYLDSIYDQPMLCVSAVNPFLFSKVPALLNIMSVRKKIAAMLPCVQCPFRNSILKGLGVRRYLLDGNDFFALRDLVDLSKGAFAALPVKVQTISNRILEHITEQCLVCYDSGVPCAARQACDDPLSLIFPFQEDEATKCSLCMSIFHKQCFRKISVCPCGKASNGRKIVALEQAVHDGTGMPSTESLQPPRFSSSSGFFSDILSKARPDKLWRPRNSSPVILMGSLPDMSI</sequence>
<reference evidence="3" key="2">
    <citation type="submission" date="2020-10" db="EMBL/GenBank/DDBJ databases">
        <authorList>
            <person name="Cooper E.A."/>
            <person name="Brenton Z.W."/>
            <person name="Flinn B.S."/>
            <person name="Jenkins J."/>
            <person name="Shu S."/>
            <person name="Flowers D."/>
            <person name="Luo F."/>
            <person name="Wang Y."/>
            <person name="Xia P."/>
            <person name="Barry K."/>
            <person name="Daum C."/>
            <person name="Lipzen A."/>
            <person name="Yoshinaga Y."/>
            <person name="Schmutz J."/>
            <person name="Saski C."/>
            <person name="Vermerris W."/>
            <person name="Kresovich S."/>
        </authorList>
    </citation>
    <scope>NUCLEOTIDE SEQUENCE</scope>
</reference>
<organism evidence="3 4">
    <name type="scientific">Sorghum bicolor</name>
    <name type="common">Sorghum</name>
    <name type="synonym">Sorghum vulgare</name>
    <dbReference type="NCBI Taxonomy" id="4558"/>
    <lineage>
        <taxon>Eukaryota</taxon>
        <taxon>Viridiplantae</taxon>
        <taxon>Streptophyta</taxon>
        <taxon>Embryophyta</taxon>
        <taxon>Tracheophyta</taxon>
        <taxon>Spermatophyta</taxon>
        <taxon>Magnoliopsida</taxon>
        <taxon>Liliopsida</taxon>
        <taxon>Poales</taxon>
        <taxon>Poaceae</taxon>
        <taxon>PACMAD clade</taxon>
        <taxon>Panicoideae</taxon>
        <taxon>Andropogonodae</taxon>
        <taxon>Andropogoneae</taxon>
        <taxon>Sorghinae</taxon>
        <taxon>Sorghum</taxon>
    </lineage>
</organism>
<dbReference type="Gene3D" id="3.30.1520.10">
    <property type="entry name" value="Phox-like domain"/>
    <property type="match status" value="1"/>
</dbReference>
<feature type="region of interest" description="Disordered" evidence="1">
    <location>
        <begin position="339"/>
        <end position="363"/>
    </location>
</feature>
<dbReference type="PROSITE" id="PS50195">
    <property type="entry name" value="PX"/>
    <property type="match status" value="1"/>
</dbReference>
<dbReference type="SMART" id="SM00312">
    <property type="entry name" value="PX"/>
    <property type="match status" value="1"/>
</dbReference>
<feature type="compositionally biased region" description="Basic and acidic residues" evidence="1">
    <location>
        <begin position="339"/>
        <end position="358"/>
    </location>
</feature>
<dbReference type="Pfam" id="PF13901">
    <property type="entry name" value="RH_dom"/>
    <property type="match status" value="1"/>
</dbReference>
<dbReference type="CDD" id="cd06093">
    <property type="entry name" value="PX_domain"/>
    <property type="match status" value="1"/>
</dbReference>
<dbReference type="PANTHER" id="PTHR45971:SF1">
    <property type="entry name" value="RUBICON, ISOFORM A"/>
    <property type="match status" value="1"/>
</dbReference>
<dbReference type="GO" id="GO:0005768">
    <property type="term" value="C:endosome"/>
    <property type="evidence" value="ECO:0007669"/>
    <property type="project" value="UniProtKB-ARBA"/>
</dbReference>
<accession>A0A921RFQ5</accession>
<feature type="domain" description="PX" evidence="2">
    <location>
        <begin position="202"/>
        <end position="322"/>
    </location>
</feature>
<dbReference type="PANTHER" id="PTHR45971">
    <property type="entry name" value="PHOX (PX) DOMAIN-CONTAINING PROTEIN"/>
    <property type="match status" value="1"/>
</dbReference>
<evidence type="ECO:0000313" key="4">
    <source>
        <dbReference type="Proteomes" id="UP000807115"/>
    </source>
</evidence>
<dbReference type="AlphaFoldDB" id="A0A921RFQ5"/>
<dbReference type="GO" id="GO:0035091">
    <property type="term" value="F:phosphatidylinositol binding"/>
    <property type="evidence" value="ECO:0007669"/>
    <property type="project" value="InterPro"/>
</dbReference>
<feature type="region of interest" description="Disordered" evidence="1">
    <location>
        <begin position="80"/>
        <end position="111"/>
    </location>
</feature>
<gene>
    <name evidence="3" type="ORF">BDA96_03G203000</name>
</gene>
<name>A0A921RFQ5_SORBI</name>
<dbReference type="InterPro" id="IPR025258">
    <property type="entry name" value="RH_dom"/>
</dbReference>
<feature type="compositionally biased region" description="Low complexity" evidence="1">
    <location>
        <begin position="7"/>
        <end position="21"/>
    </location>
</feature>
<feature type="region of interest" description="Disordered" evidence="1">
    <location>
        <begin position="1"/>
        <end position="37"/>
    </location>
</feature>
<proteinExistence type="predicted"/>
<dbReference type="SUPFAM" id="SSF64268">
    <property type="entry name" value="PX domain"/>
    <property type="match status" value="1"/>
</dbReference>
<protein>
    <recommendedName>
        <fullName evidence="2">PX domain-containing protein</fullName>
    </recommendedName>
</protein>
<dbReference type="Pfam" id="PF00787">
    <property type="entry name" value="PX"/>
    <property type="match status" value="1"/>
</dbReference>
<dbReference type="SMART" id="SM01175">
    <property type="entry name" value="DUF4206"/>
    <property type="match status" value="1"/>
</dbReference>
<dbReference type="GO" id="GO:0016020">
    <property type="term" value="C:membrane"/>
    <property type="evidence" value="ECO:0007669"/>
    <property type="project" value="UniProtKB-ARBA"/>
</dbReference>
<dbReference type="Proteomes" id="UP000807115">
    <property type="component" value="Chromosome 3"/>
</dbReference>
<dbReference type="EMBL" id="CM027682">
    <property type="protein sequence ID" value="KAG0538065.1"/>
    <property type="molecule type" value="Genomic_DNA"/>
</dbReference>